<sequence>MYDQLLRQRLRWYARTGGALLLRYWQWILLACILVPGTPVVSLFTDTALLMQLSITPGTGLLRHLLLIAGTEALAILWTLPQKEALSGGMFSHFSETLPLPRSTQTGVEATLLAVANSPALLVTGLAVLTLPPTQPALYTIWCLIALFTLAAIAQSAALHRRRLVMTGIVPASLALATGLAMPASPARWLLPALAIITACLPLFARHHSGHSDQHRKIRPKSQFATRVASSLTDRAPALLIQCKSLAERPATTSLRLIAALSLAVGADRLIRLFSFNARTPQVLILTMTVICLVLTGFYRHLITARHIMTPFLATLPLPRYYWLVRDTGFMLMLNTIPLMILCAPLILRGPVPVVTLLTLACYCQLLLALLRWPTLHGGRRSLLYGVLLSVAWSGAALAAVSP</sequence>
<dbReference type="RefSeq" id="WP_146884699.1">
    <property type="nucleotide sequence ID" value="NZ_BJYG01000001.1"/>
</dbReference>
<gene>
    <name evidence="2" type="ORF">AOE01nite_00240</name>
</gene>
<feature type="transmembrane region" description="Helical" evidence="1">
    <location>
        <begin position="137"/>
        <end position="157"/>
    </location>
</feature>
<keyword evidence="3" id="KW-1185">Reference proteome</keyword>
<feature type="transmembrane region" description="Helical" evidence="1">
    <location>
        <begin position="110"/>
        <end position="131"/>
    </location>
</feature>
<dbReference type="EMBL" id="BJYG01000001">
    <property type="protein sequence ID" value="GEN61800.1"/>
    <property type="molecule type" value="Genomic_DNA"/>
</dbReference>
<feature type="transmembrane region" description="Helical" evidence="1">
    <location>
        <begin position="383"/>
        <end position="401"/>
    </location>
</feature>
<name>A0A511XFS0_9PROT</name>
<keyword evidence="1" id="KW-1133">Transmembrane helix</keyword>
<evidence type="ECO:0000313" key="3">
    <source>
        <dbReference type="Proteomes" id="UP000321746"/>
    </source>
</evidence>
<feature type="transmembrane region" description="Helical" evidence="1">
    <location>
        <begin position="323"/>
        <end position="348"/>
    </location>
</feature>
<reference evidence="2 3" key="1">
    <citation type="submission" date="2019-07" db="EMBL/GenBank/DDBJ databases">
        <title>Whole genome shotgun sequence of Acetobacter oeni NBRC 105207.</title>
        <authorList>
            <person name="Hosoyama A."/>
            <person name="Uohara A."/>
            <person name="Ohji S."/>
            <person name="Ichikawa N."/>
        </authorList>
    </citation>
    <scope>NUCLEOTIDE SEQUENCE [LARGE SCALE GENOMIC DNA]</scope>
    <source>
        <strain evidence="2 3">NBRC 105207</strain>
    </source>
</reference>
<proteinExistence type="predicted"/>
<feature type="transmembrane region" description="Helical" evidence="1">
    <location>
        <begin position="283"/>
        <end position="302"/>
    </location>
</feature>
<feature type="transmembrane region" description="Helical" evidence="1">
    <location>
        <begin position="164"/>
        <end position="183"/>
    </location>
</feature>
<keyword evidence="1" id="KW-0472">Membrane</keyword>
<protein>
    <submittedName>
        <fullName evidence="2">Uncharacterized protein</fullName>
    </submittedName>
</protein>
<dbReference type="Proteomes" id="UP000321746">
    <property type="component" value="Unassembled WGS sequence"/>
</dbReference>
<evidence type="ECO:0000256" key="1">
    <source>
        <dbReference type="SAM" id="Phobius"/>
    </source>
</evidence>
<evidence type="ECO:0000313" key="2">
    <source>
        <dbReference type="EMBL" id="GEN61800.1"/>
    </source>
</evidence>
<organism evidence="2 3">
    <name type="scientific">Acetobacter oeni</name>
    <dbReference type="NCBI Taxonomy" id="304077"/>
    <lineage>
        <taxon>Bacteria</taxon>
        <taxon>Pseudomonadati</taxon>
        <taxon>Pseudomonadota</taxon>
        <taxon>Alphaproteobacteria</taxon>
        <taxon>Acetobacterales</taxon>
        <taxon>Acetobacteraceae</taxon>
        <taxon>Acetobacter</taxon>
    </lineage>
</organism>
<accession>A0A511XFS0</accession>
<feature type="transmembrane region" description="Helical" evidence="1">
    <location>
        <begin position="354"/>
        <end position="371"/>
    </location>
</feature>
<comment type="caution">
    <text evidence="2">The sequence shown here is derived from an EMBL/GenBank/DDBJ whole genome shotgun (WGS) entry which is preliminary data.</text>
</comment>
<dbReference type="AlphaFoldDB" id="A0A511XFS0"/>
<dbReference type="OrthoDB" id="7263867at2"/>
<feature type="transmembrane region" description="Helical" evidence="1">
    <location>
        <begin position="21"/>
        <end position="41"/>
    </location>
</feature>
<feature type="transmembrane region" description="Helical" evidence="1">
    <location>
        <begin position="61"/>
        <end position="80"/>
    </location>
</feature>
<keyword evidence="1" id="KW-0812">Transmembrane</keyword>